<dbReference type="Proteomes" id="UP000817658">
    <property type="component" value="Chromosome 1"/>
</dbReference>
<reference evidence="1" key="1">
    <citation type="journal article" date="2002" name="Nature">
        <title>The genome sequence and structure of rice chromosome 1.</title>
        <authorList>
            <person name="Sasaki T."/>
            <person name="Matsumoto T."/>
            <person name="Yamamoto K."/>
            <person name="Sakata K."/>
            <person name="Baba T."/>
            <person name="Katayose Y."/>
            <person name="Wu J."/>
            <person name="Niimura Y."/>
            <person name="Cheng Z."/>
            <person name="Nagamura Y."/>
            <person name="Antonio B.A."/>
            <person name="Kanamori H."/>
            <person name="Hosokawa S."/>
            <person name="Masukawa M."/>
            <person name="Arikawa K."/>
            <person name="Chiden Y."/>
            <person name="Hayashi M."/>
            <person name="Okamoto M."/>
            <person name="Ando T."/>
            <person name="Aoki H."/>
            <person name="Arita K."/>
            <person name="Hamada M."/>
            <person name="Harada C."/>
            <person name="Hijishita S."/>
            <person name="Honda M."/>
            <person name="Ichikawa Y."/>
            <person name="Idonuma A."/>
            <person name="Iijima M."/>
            <person name="Ikeda M."/>
            <person name="Ikeno M."/>
            <person name="Itoh S."/>
            <person name="Itoh T."/>
            <person name="Itoh Y."/>
            <person name="Itoh Y."/>
            <person name="Iwabuchi A."/>
            <person name="Kamiya K."/>
            <person name="Karasawa W."/>
            <person name="Katagiri S."/>
            <person name="Kikuta A."/>
            <person name="Kobayashi N."/>
            <person name="Kono I."/>
            <person name="Machita K."/>
            <person name="Maehara T."/>
            <person name="Mizuno H."/>
            <person name="Mizubayashi T."/>
            <person name="Mukai Y."/>
            <person name="Nagasaki H."/>
            <person name="Nakashima M."/>
            <person name="Nakama Y."/>
            <person name="Nakamichi Y."/>
            <person name="Nakamura M."/>
            <person name="Namiki N."/>
            <person name="Negishi M."/>
            <person name="Ohta I."/>
            <person name="Ono N."/>
            <person name="Saji S."/>
            <person name="Sakai K."/>
            <person name="Shibata M."/>
            <person name="Shimokawa T."/>
            <person name="Shomura A."/>
            <person name="Song J."/>
            <person name="Takazaki Y."/>
            <person name="Terasawa K."/>
            <person name="Tsuji K."/>
            <person name="Waki K."/>
            <person name="Yamagata H."/>
            <person name="Yamane H."/>
            <person name="Yoshiki S."/>
            <person name="Yoshihara R."/>
            <person name="Yukawa K."/>
            <person name="Zhong H."/>
            <person name="Iwama H."/>
            <person name="Endo T."/>
            <person name="Ito H."/>
            <person name="Hahn J.H."/>
            <person name="Kim H.I."/>
            <person name="Eun M.Y."/>
            <person name="Yano M."/>
            <person name="Jiang J."/>
            <person name="Gojobori T."/>
        </authorList>
    </citation>
    <scope>NUCLEOTIDE SEQUENCE [LARGE SCALE GENOMIC DNA]</scope>
</reference>
<organism evidence="1">
    <name type="scientific">Oryza sativa subsp. japonica</name>
    <name type="common">Rice</name>
    <dbReference type="NCBI Taxonomy" id="39947"/>
    <lineage>
        <taxon>Eukaryota</taxon>
        <taxon>Viridiplantae</taxon>
        <taxon>Streptophyta</taxon>
        <taxon>Embryophyta</taxon>
        <taxon>Tracheophyta</taxon>
        <taxon>Spermatophyta</taxon>
        <taxon>Magnoliopsida</taxon>
        <taxon>Liliopsida</taxon>
        <taxon>Poales</taxon>
        <taxon>Poaceae</taxon>
        <taxon>BOP clade</taxon>
        <taxon>Oryzoideae</taxon>
        <taxon>Oryzeae</taxon>
        <taxon>Oryzinae</taxon>
        <taxon>Oryza</taxon>
        <taxon>Oryza sativa</taxon>
    </lineage>
</organism>
<protein>
    <submittedName>
        <fullName evidence="1">Uncharacterized protein</fullName>
    </submittedName>
</protein>
<gene>
    <name evidence="1" type="primary">P0434D08.31</name>
</gene>
<name>Q5NBD0_ORYSJ</name>
<dbReference type="EMBL" id="AP001278">
    <property type="protein sequence ID" value="BAD81226.1"/>
    <property type="molecule type" value="Genomic_DNA"/>
</dbReference>
<proteinExistence type="predicted"/>
<dbReference type="AlphaFoldDB" id="Q5NBD0"/>
<accession>Q5NBD0</accession>
<sequence>MTNLPLVGVGSGLDLIWGLSFELEACAQEERSPAAGEEEGEDQRLRGWADACGAGGGGGGGMGQGRCG</sequence>
<evidence type="ECO:0000313" key="1">
    <source>
        <dbReference type="EMBL" id="BAD81226.1"/>
    </source>
</evidence>